<keyword evidence="3" id="KW-0132">Cell division</keyword>
<feature type="domain" description="Rhodanese" evidence="11">
    <location>
        <begin position="699"/>
        <end position="825"/>
    </location>
</feature>
<dbReference type="GO" id="GO:0005737">
    <property type="term" value="C:cytoplasm"/>
    <property type="evidence" value="ECO:0007669"/>
    <property type="project" value="TreeGrafter"/>
</dbReference>
<feature type="compositionally biased region" description="Low complexity" evidence="10">
    <location>
        <begin position="341"/>
        <end position="350"/>
    </location>
</feature>
<comment type="caution">
    <text evidence="12">The sequence shown here is derived from an EMBL/GenBank/DDBJ whole genome shotgun (WGS) entry which is preliminary data.</text>
</comment>
<comment type="catalytic activity">
    <reaction evidence="8">
        <text>O-phospho-L-tyrosyl-[protein] + H2O = L-tyrosyl-[protein] + phosphate</text>
        <dbReference type="Rhea" id="RHEA:10684"/>
        <dbReference type="Rhea" id="RHEA-COMP:10136"/>
        <dbReference type="Rhea" id="RHEA-COMP:20101"/>
        <dbReference type="ChEBI" id="CHEBI:15377"/>
        <dbReference type="ChEBI" id="CHEBI:43474"/>
        <dbReference type="ChEBI" id="CHEBI:46858"/>
        <dbReference type="ChEBI" id="CHEBI:61978"/>
        <dbReference type="EC" id="3.1.3.48"/>
    </reaction>
</comment>
<evidence type="ECO:0000313" key="13">
    <source>
        <dbReference type="Proteomes" id="UP000235392"/>
    </source>
</evidence>
<feature type="compositionally biased region" description="Acidic residues" evidence="10">
    <location>
        <begin position="106"/>
        <end position="133"/>
    </location>
</feature>
<organism evidence="12 13">
    <name type="scientific">Puccinia coronata f. sp. avenae</name>
    <dbReference type="NCBI Taxonomy" id="200324"/>
    <lineage>
        <taxon>Eukaryota</taxon>
        <taxon>Fungi</taxon>
        <taxon>Dikarya</taxon>
        <taxon>Basidiomycota</taxon>
        <taxon>Pucciniomycotina</taxon>
        <taxon>Pucciniomycetes</taxon>
        <taxon>Pucciniales</taxon>
        <taxon>Pucciniaceae</taxon>
        <taxon>Puccinia</taxon>
    </lineage>
</organism>
<feature type="compositionally biased region" description="Acidic residues" evidence="10">
    <location>
        <begin position="64"/>
        <end position="76"/>
    </location>
</feature>
<dbReference type="Gene3D" id="3.40.250.10">
    <property type="entry name" value="Rhodanese-like domain"/>
    <property type="match status" value="1"/>
</dbReference>
<evidence type="ECO:0000256" key="3">
    <source>
        <dbReference type="ARBA" id="ARBA00022618"/>
    </source>
</evidence>
<evidence type="ECO:0000256" key="7">
    <source>
        <dbReference type="ARBA" id="ARBA00023306"/>
    </source>
</evidence>
<dbReference type="SMART" id="SM00450">
    <property type="entry name" value="RHOD"/>
    <property type="match status" value="1"/>
</dbReference>
<dbReference type="Proteomes" id="UP000235392">
    <property type="component" value="Unassembled WGS sequence"/>
</dbReference>
<dbReference type="CDD" id="cd01530">
    <property type="entry name" value="Cdc25"/>
    <property type="match status" value="1"/>
</dbReference>
<evidence type="ECO:0000256" key="5">
    <source>
        <dbReference type="ARBA" id="ARBA00022801"/>
    </source>
</evidence>
<gene>
    <name evidence="12" type="ORF">PCASD_22582</name>
</gene>
<dbReference type="SUPFAM" id="SSF52821">
    <property type="entry name" value="Rhodanese/Cell cycle control phosphatase"/>
    <property type="match status" value="1"/>
</dbReference>
<dbReference type="EMBL" id="PGCI01000978">
    <property type="protein sequence ID" value="PLW10088.1"/>
    <property type="molecule type" value="Genomic_DNA"/>
</dbReference>
<feature type="compositionally biased region" description="Low complexity" evidence="10">
    <location>
        <begin position="411"/>
        <end position="422"/>
    </location>
</feature>
<dbReference type="GO" id="GO:0004725">
    <property type="term" value="F:protein tyrosine phosphatase activity"/>
    <property type="evidence" value="ECO:0007669"/>
    <property type="project" value="UniProtKB-EC"/>
</dbReference>
<accession>A0A2N5SA30</accession>
<proteinExistence type="inferred from homology"/>
<dbReference type="AlphaFoldDB" id="A0A2N5SA30"/>
<feature type="compositionally biased region" description="Polar residues" evidence="10">
    <location>
        <begin position="456"/>
        <end position="466"/>
    </location>
</feature>
<dbReference type="EC" id="3.1.3.48" evidence="2"/>
<dbReference type="PRINTS" id="PR00716">
    <property type="entry name" value="MPIPHPHTASE"/>
</dbReference>
<keyword evidence="5" id="KW-0378">Hydrolase</keyword>
<dbReference type="InterPro" id="IPR001763">
    <property type="entry name" value="Rhodanese-like_dom"/>
</dbReference>
<evidence type="ECO:0000256" key="4">
    <source>
        <dbReference type="ARBA" id="ARBA00022776"/>
    </source>
</evidence>
<keyword evidence="4" id="KW-0498">Mitosis</keyword>
<feature type="compositionally biased region" description="Polar residues" evidence="10">
    <location>
        <begin position="239"/>
        <end position="254"/>
    </location>
</feature>
<reference evidence="12 13" key="1">
    <citation type="submission" date="2017-11" db="EMBL/GenBank/DDBJ databases">
        <title>De novo assembly and phasing of dikaryotic genomes from two isolates of Puccinia coronata f. sp. avenae, the causal agent of oat crown rust.</title>
        <authorList>
            <person name="Miller M.E."/>
            <person name="Zhang Y."/>
            <person name="Omidvar V."/>
            <person name="Sperschneider J."/>
            <person name="Schwessinger B."/>
            <person name="Raley C."/>
            <person name="Palmer J.M."/>
            <person name="Garnica D."/>
            <person name="Upadhyaya N."/>
            <person name="Rathjen J."/>
            <person name="Taylor J.M."/>
            <person name="Park R.F."/>
            <person name="Dodds P.N."/>
            <person name="Hirsch C.D."/>
            <person name="Kianian S.F."/>
            <person name="Figueroa M."/>
        </authorList>
    </citation>
    <scope>NUCLEOTIDE SEQUENCE [LARGE SCALE GENOMIC DNA]</scope>
    <source>
        <strain evidence="12">12SD80</strain>
    </source>
</reference>
<keyword evidence="7" id="KW-0131">Cell cycle</keyword>
<dbReference type="GO" id="GO:0010971">
    <property type="term" value="P:positive regulation of G2/M transition of mitotic cell cycle"/>
    <property type="evidence" value="ECO:0007669"/>
    <property type="project" value="TreeGrafter"/>
</dbReference>
<evidence type="ECO:0000256" key="6">
    <source>
        <dbReference type="ARBA" id="ARBA00022912"/>
    </source>
</evidence>
<dbReference type="PROSITE" id="PS50206">
    <property type="entry name" value="RHODANESE_3"/>
    <property type="match status" value="1"/>
</dbReference>
<keyword evidence="6" id="KW-0904">Protein phosphatase</keyword>
<dbReference type="GO" id="GO:0110032">
    <property type="term" value="P:positive regulation of G2/MI transition of meiotic cell cycle"/>
    <property type="evidence" value="ECO:0007669"/>
    <property type="project" value="TreeGrafter"/>
</dbReference>
<dbReference type="InterPro" id="IPR000751">
    <property type="entry name" value="MPI_Phosphatase"/>
</dbReference>
<feature type="compositionally biased region" description="Polar residues" evidence="10">
    <location>
        <begin position="586"/>
        <end position="607"/>
    </location>
</feature>
<sequence length="926" mass="100374">MATSHFVSSSPTPAHQLHHPFRHFEPHPSPLSSASIYRRNQSHANQVEDHEGRDFNASLAGSEDFIDEAEDQEEEGDQTHETDMLEDNDDDPGDMMDEQDPHASEAEYDEDNITEYDEGDDEEQEEEEEELAEQDPFSPTLDASFATSMSIGTAPPTPSPNPPQGTSTTLQNAPPSASANSIFLPAHLFAPNPNAMPPSSSPHRMDISPAPARRCSISTRSRQPSGFQSPDDPFGGAPSGSQPPNLWKANPTSSEARRTIGLRKTQARLKLPAESVFLRSAQTAAQKSTPCPVARPSSDGMDIDSPSYAQPGRVDGMGAHSSQMGSDDQPTGTARFCQRTSRSGSQSSSGKRSRSDEDDGGEQRPSRRNSSSHARQKALEARQSSSPQTFLIGPSRPNRLFGHPAHSPFQPSSSPSETISPSVKAAAKMTLGRKAGERSLSGFRFPISKVHLPSAANPSTSRSQQYGKGSLGSASGSALPFRRPALDVVQSSATLFSRHQSSASGTSTGGNRQRDAIGRPASKSRRAISFAATPGENISLLLQGDSLVADPDEEDEESELDASSIFNCSPAPRSAHGACFPANGTWPKQNESPIRPNRSASYNESQLNLTRKTSAPLQSGSASSLAPPPFNAGASCLQSPTRPLVATMAASVESPVGMAFSEKERAGKILPCHKVSNDGLMRISPETMDRLLEGVYDDSISQKVVIDCRFGYEYEGGHIRAAINIQDKKSVDKMLLQGELFARGQSDVPLPSESGKVDSSGEKRKVVVVFHCEYSAMRAPTVAKYLREQDRHKNMPHYPALHYPEVYILEGGYAKYFAHSPQHCDGQYVRMDDPGHRSNRHADLNQFRTRESAVFSRAKSFTYGESKKLGKASAGLQQKKPGFMSGHSRPDSHKQRDLFGHKPAGEGSSQYPRIVEEDEEELSCHP</sequence>
<feature type="region of interest" description="Disordered" evidence="10">
    <location>
        <begin position="492"/>
        <end position="526"/>
    </location>
</feature>
<dbReference type="InterPro" id="IPR036873">
    <property type="entry name" value="Rhodanese-like_dom_sf"/>
</dbReference>
<protein>
    <recommendedName>
        <fullName evidence="9">M-phase inducer phosphatase</fullName>
        <ecNumber evidence="2">3.1.3.48</ecNumber>
    </recommendedName>
</protein>
<feature type="compositionally biased region" description="Polar residues" evidence="10">
    <location>
        <begin position="1"/>
        <end position="13"/>
    </location>
</feature>
<dbReference type="Pfam" id="PF00581">
    <property type="entry name" value="Rhodanese"/>
    <property type="match status" value="1"/>
</dbReference>
<dbReference type="PANTHER" id="PTHR10828">
    <property type="entry name" value="M-PHASE INDUCER PHOSPHATASE DUAL SPECIFICITY PHOSPHATASE CDC25"/>
    <property type="match status" value="1"/>
</dbReference>
<dbReference type="PANTHER" id="PTHR10828:SF17">
    <property type="entry name" value="PROTEIN-TYROSINE-PHOSPHATASE"/>
    <property type="match status" value="1"/>
</dbReference>
<feature type="compositionally biased region" description="Low complexity" evidence="10">
    <location>
        <begin position="467"/>
        <end position="479"/>
    </location>
</feature>
<name>A0A2N5SA30_9BASI</name>
<dbReference type="GO" id="GO:0051301">
    <property type="term" value="P:cell division"/>
    <property type="evidence" value="ECO:0007669"/>
    <property type="project" value="UniProtKB-KW"/>
</dbReference>
<feature type="compositionally biased region" description="Acidic residues" evidence="10">
    <location>
        <begin position="84"/>
        <end position="98"/>
    </location>
</feature>
<evidence type="ECO:0000256" key="2">
    <source>
        <dbReference type="ARBA" id="ARBA00013064"/>
    </source>
</evidence>
<feature type="region of interest" description="Disordered" evidence="10">
    <location>
        <begin position="869"/>
        <end position="926"/>
    </location>
</feature>
<evidence type="ECO:0000256" key="8">
    <source>
        <dbReference type="ARBA" id="ARBA00051722"/>
    </source>
</evidence>
<comment type="similarity">
    <text evidence="1">Belongs to the MPI phosphatase family.</text>
</comment>
<feature type="compositionally biased region" description="Acidic residues" evidence="10">
    <location>
        <begin position="916"/>
        <end position="926"/>
    </location>
</feature>
<feature type="compositionally biased region" description="Polar residues" evidence="10">
    <location>
        <begin position="30"/>
        <end position="45"/>
    </location>
</feature>
<feature type="compositionally biased region" description="Basic and acidic residues" evidence="10">
    <location>
        <begin position="888"/>
        <end position="904"/>
    </location>
</feature>
<feature type="compositionally biased region" description="Polar residues" evidence="10">
    <location>
        <begin position="320"/>
        <end position="332"/>
    </location>
</feature>
<evidence type="ECO:0000256" key="9">
    <source>
        <dbReference type="ARBA" id="ARBA00067190"/>
    </source>
</evidence>
<feature type="compositionally biased region" description="Polar residues" evidence="10">
    <location>
        <begin position="170"/>
        <end position="181"/>
    </location>
</feature>
<evidence type="ECO:0000259" key="11">
    <source>
        <dbReference type="PROSITE" id="PS50206"/>
    </source>
</evidence>
<feature type="compositionally biased region" description="Polar residues" evidence="10">
    <location>
        <begin position="216"/>
        <end position="228"/>
    </location>
</feature>
<evidence type="ECO:0000313" key="12">
    <source>
        <dbReference type="EMBL" id="PLW10088.1"/>
    </source>
</evidence>
<evidence type="ECO:0000256" key="1">
    <source>
        <dbReference type="ARBA" id="ARBA00011065"/>
    </source>
</evidence>
<feature type="compositionally biased region" description="Polar residues" evidence="10">
    <location>
        <begin position="280"/>
        <end position="289"/>
    </location>
</feature>
<feature type="region of interest" description="Disordered" evidence="10">
    <location>
        <begin position="1"/>
        <end position="479"/>
    </location>
</feature>
<dbReference type="FunFam" id="3.40.250.10:FF:000021">
    <property type="entry name" value="M-phase inducer phosphatase cdc-25.2"/>
    <property type="match status" value="1"/>
</dbReference>
<feature type="region of interest" description="Disordered" evidence="10">
    <location>
        <begin position="579"/>
        <end position="607"/>
    </location>
</feature>
<dbReference type="GO" id="GO:0000086">
    <property type="term" value="P:G2/M transition of mitotic cell cycle"/>
    <property type="evidence" value="ECO:0007669"/>
    <property type="project" value="TreeGrafter"/>
</dbReference>
<dbReference type="GO" id="GO:0005634">
    <property type="term" value="C:nucleus"/>
    <property type="evidence" value="ECO:0007669"/>
    <property type="project" value="TreeGrafter"/>
</dbReference>
<feature type="compositionally biased region" description="Polar residues" evidence="10">
    <location>
        <begin position="492"/>
        <end position="511"/>
    </location>
</feature>
<evidence type="ECO:0000256" key="10">
    <source>
        <dbReference type="SAM" id="MobiDB-lite"/>
    </source>
</evidence>